<sequence>MGFESYSCKVVMDNSDNDGVLNEFNNTVSNILDLKVKEFNSYYIYKNIEIYVEKENFVSFILKGCFICYNQGLDQMIDIINCIKEVGNVRIYCLDQLIDDISFKTNIKILYKEKQDFFDKKYSNIIVETTCTGFYRIKPYIDFMLKIKSKLGFYK</sequence>
<name>E6UGD6_RUMA7</name>
<dbReference type="AlphaFoldDB" id="E6UGD6"/>
<organism evidence="1 2">
    <name type="scientific">Ruminococcus albus (strain ATCC 27210 / DSM 20455 / JCM 14654 / NCDO 2250 / 7)</name>
    <dbReference type="NCBI Taxonomy" id="697329"/>
    <lineage>
        <taxon>Bacteria</taxon>
        <taxon>Bacillati</taxon>
        <taxon>Bacillota</taxon>
        <taxon>Clostridia</taxon>
        <taxon>Eubacteriales</taxon>
        <taxon>Oscillospiraceae</taxon>
        <taxon>Ruminococcus</taxon>
    </lineage>
</organism>
<dbReference type="Proteomes" id="UP000006919">
    <property type="component" value="Chromosome"/>
</dbReference>
<dbReference type="KEGG" id="ral:Rumal_1468"/>
<evidence type="ECO:0000313" key="2">
    <source>
        <dbReference type="Proteomes" id="UP000006919"/>
    </source>
</evidence>
<gene>
    <name evidence="1" type="ordered locus">Rumal_1468</name>
</gene>
<accession>E6UGD6</accession>
<dbReference type="RefSeq" id="WP_013498142.1">
    <property type="nucleotide sequence ID" value="NC_014833.1"/>
</dbReference>
<evidence type="ECO:0000313" key="1">
    <source>
        <dbReference type="EMBL" id="ADU21974.1"/>
    </source>
</evidence>
<reference evidence="1 2" key="1">
    <citation type="journal article" date="2011" name="J. Bacteriol.">
        <title>Complete genome of the cellulolytic ruminal bacterium Ruminococcus albus 7.</title>
        <authorList>
            <person name="Suen G."/>
            <person name="Stevenson D.M."/>
            <person name="Bruce D.C."/>
            <person name="Chertkov O."/>
            <person name="Copeland A."/>
            <person name="Cheng J.F."/>
            <person name="Detter C."/>
            <person name="Detter J.C."/>
            <person name="Goodwin L.A."/>
            <person name="Han C.S."/>
            <person name="Hauser L.J."/>
            <person name="Ivanova N.N."/>
            <person name="Kyrpides N.C."/>
            <person name="Land M.L."/>
            <person name="Lapidus A."/>
            <person name="Lucas S."/>
            <person name="Ovchinnikova G."/>
            <person name="Pitluck S."/>
            <person name="Tapia R."/>
            <person name="Woyke T."/>
            <person name="Boyum J."/>
            <person name="Mead D."/>
            <person name="Weimer P.J."/>
        </authorList>
    </citation>
    <scope>NUCLEOTIDE SEQUENCE [LARGE SCALE GENOMIC DNA]</scope>
    <source>
        <strain evidence="2">ATCC 27210 / DSM 20455 / JCM 14654 / NCDO 2250 / 7</strain>
    </source>
</reference>
<dbReference type="HOGENOM" id="CLU_1694203_0_0_9"/>
<dbReference type="EMBL" id="CP002403">
    <property type="protein sequence ID" value="ADU21974.1"/>
    <property type="molecule type" value="Genomic_DNA"/>
</dbReference>
<proteinExistence type="predicted"/>
<protein>
    <submittedName>
        <fullName evidence="1">Uncharacterized protein</fullName>
    </submittedName>
</protein>